<dbReference type="GO" id="GO:0004497">
    <property type="term" value="F:monooxygenase activity"/>
    <property type="evidence" value="ECO:0007669"/>
    <property type="project" value="InterPro"/>
</dbReference>
<evidence type="ECO:0000256" key="7">
    <source>
        <dbReference type="ARBA" id="ARBA00022955"/>
    </source>
</evidence>
<dbReference type="InterPro" id="IPR002403">
    <property type="entry name" value="Cyt_P450_E_grp-IV"/>
</dbReference>
<dbReference type="PROSITE" id="PS01074">
    <property type="entry name" value="TERPENE_SYNTHASES"/>
    <property type="match status" value="1"/>
</dbReference>
<dbReference type="InterPro" id="IPR018333">
    <property type="entry name" value="Squalene_cyclase"/>
</dbReference>
<evidence type="ECO:0000256" key="9">
    <source>
        <dbReference type="ARBA" id="ARBA00023098"/>
    </source>
</evidence>
<evidence type="ECO:0000256" key="3">
    <source>
        <dbReference type="ARBA" id="ARBA00010617"/>
    </source>
</evidence>
<dbReference type="CDD" id="cd11040">
    <property type="entry name" value="CYP7_CYP8-like"/>
    <property type="match status" value="1"/>
</dbReference>
<evidence type="ECO:0000256" key="8">
    <source>
        <dbReference type="ARBA" id="ARBA00023004"/>
    </source>
</evidence>
<dbReference type="InterPro" id="IPR001128">
    <property type="entry name" value="Cyt_P450"/>
</dbReference>
<evidence type="ECO:0000256" key="12">
    <source>
        <dbReference type="PIRSR" id="PIRSR602403-1"/>
    </source>
</evidence>
<dbReference type="SUPFAM" id="SSF48239">
    <property type="entry name" value="Terpenoid cyclases/Protein prenyltransferases"/>
    <property type="match status" value="2"/>
</dbReference>
<feature type="domain" description="Squalene cyclase N-terminal" evidence="14">
    <location>
        <begin position="54"/>
        <end position="339"/>
    </location>
</feature>
<dbReference type="InterPro" id="IPR002365">
    <property type="entry name" value="Terpene_synthase_CS"/>
</dbReference>
<dbReference type="FunFam" id="1.50.10.20:FF:000003">
    <property type="entry name" value="Terpene cyclase/mutase family member"/>
    <property type="match status" value="1"/>
</dbReference>
<keyword evidence="4" id="KW-0444">Lipid biosynthesis</keyword>
<dbReference type="SUPFAM" id="SSF48264">
    <property type="entry name" value="Cytochrome P450"/>
    <property type="match status" value="1"/>
</dbReference>
<evidence type="ECO:0000256" key="1">
    <source>
        <dbReference type="ARBA" id="ARBA00001971"/>
    </source>
</evidence>
<comment type="cofactor">
    <cofactor evidence="1 12">
        <name>heme</name>
        <dbReference type="ChEBI" id="CHEBI:30413"/>
    </cofactor>
</comment>
<dbReference type="OrthoDB" id="21502at2759"/>
<keyword evidence="7" id="KW-0752">Steroid biosynthesis</keyword>
<dbReference type="Pfam" id="PF00067">
    <property type="entry name" value="p450"/>
    <property type="match status" value="1"/>
</dbReference>
<dbReference type="Pfam" id="PF13249">
    <property type="entry name" value="SQHop_cyclase_N"/>
    <property type="match status" value="1"/>
</dbReference>
<gene>
    <name evidence="15" type="ORF">FGG08_000653</name>
</gene>
<dbReference type="GO" id="GO:0005811">
    <property type="term" value="C:lipid droplet"/>
    <property type="evidence" value="ECO:0007669"/>
    <property type="project" value="InterPro"/>
</dbReference>
<name>A0A9P8I8I3_9PEZI</name>
<dbReference type="PRINTS" id="PR00465">
    <property type="entry name" value="EP450IV"/>
</dbReference>
<dbReference type="Gene3D" id="1.10.630.10">
    <property type="entry name" value="Cytochrome P450"/>
    <property type="match status" value="1"/>
</dbReference>
<evidence type="ECO:0000256" key="5">
    <source>
        <dbReference type="ARBA" id="ARBA00022723"/>
    </source>
</evidence>
<proteinExistence type="inferred from homology"/>
<reference evidence="15" key="1">
    <citation type="submission" date="2021-03" db="EMBL/GenBank/DDBJ databases">
        <title>Comparative genomics and phylogenomic investigation of the class Geoglossomycetes provide insights into ecological specialization and systematics.</title>
        <authorList>
            <person name="Melie T."/>
            <person name="Pirro S."/>
            <person name="Miller A.N."/>
            <person name="Quandt A."/>
        </authorList>
    </citation>
    <scope>NUCLEOTIDE SEQUENCE</scope>
    <source>
        <strain evidence="15">GBOQ0MN5Z8</strain>
    </source>
</reference>
<evidence type="ECO:0000259" key="14">
    <source>
        <dbReference type="Pfam" id="PF13249"/>
    </source>
</evidence>
<feature type="binding site" description="axial binding residue" evidence="12">
    <location>
        <position position="1075"/>
    </location>
    <ligand>
        <name>heme</name>
        <dbReference type="ChEBI" id="CHEBI:30413"/>
    </ligand>
    <ligandPart>
        <name>Fe</name>
        <dbReference type="ChEBI" id="CHEBI:18248"/>
    </ligandPart>
</feature>
<dbReference type="GO" id="GO:0000250">
    <property type="term" value="F:lanosterol synthase activity"/>
    <property type="evidence" value="ECO:0007669"/>
    <property type="project" value="UniProtKB-EC"/>
</dbReference>
<accession>A0A9P8I8I3</accession>
<organism evidence="15 16">
    <name type="scientific">Glutinoglossum americanum</name>
    <dbReference type="NCBI Taxonomy" id="1670608"/>
    <lineage>
        <taxon>Eukaryota</taxon>
        <taxon>Fungi</taxon>
        <taxon>Dikarya</taxon>
        <taxon>Ascomycota</taxon>
        <taxon>Pezizomycotina</taxon>
        <taxon>Geoglossomycetes</taxon>
        <taxon>Geoglossales</taxon>
        <taxon>Geoglossaceae</taxon>
        <taxon>Glutinoglossum</taxon>
    </lineage>
</organism>
<dbReference type="NCBIfam" id="TIGR01787">
    <property type="entry name" value="squalene_cyclas"/>
    <property type="match status" value="1"/>
</dbReference>
<keyword evidence="5 12" id="KW-0479">Metal-binding</keyword>
<evidence type="ECO:0000256" key="11">
    <source>
        <dbReference type="ARBA" id="ARBA00029485"/>
    </source>
</evidence>
<evidence type="ECO:0000256" key="2">
    <source>
        <dbReference type="ARBA" id="ARBA00009755"/>
    </source>
</evidence>
<keyword evidence="16" id="KW-1185">Reference proteome</keyword>
<dbReference type="EC" id="5.4.99.7" evidence="11"/>
<evidence type="ECO:0000256" key="6">
    <source>
        <dbReference type="ARBA" id="ARBA00022737"/>
    </source>
</evidence>
<comment type="similarity">
    <text evidence="2">Belongs to the terpene cyclase/mutase family.</text>
</comment>
<dbReference type="InterPro" id="IPR032696">
    <property type="entry name" value="SQ_cyclase_C"/>
</dbReference>
<keyword evidence="8 12" id="KW-0408">Iron</keyword>
<dbReference type="InterPro" id="IPR008930">
    <property type="entry name" value="Terpenoid_cyclase/PrenylTrfase"/>
</dbReference>
<dbReference type="InterPro" id="IPR036396">
    <property type="entry name" value="Cyt_P450_sf"/>
</dbReference>
<evidence type="ECO:0000256" key="4">
    <source>
        <dbReference type="ARBA" id="ARBA00022516"/>
    </source>
</evidence>
<keyword evidence="6" id="KW-0677">Repeat</keyword>
<dbReference type="EMBL" id="JAGHQL010000008">
    <property type="protein sequence ID" value="KAH0545199.1"/>
    <property type="molecule type" value="Genomic_DNA"/>
</dbReference>
<evidence type="ECO:0000259" key="13">
    <source>
        <dbReference type="Pfam" id="PF13243"/>
    </source>
</evidence>
<comment type="similarity">
    <text evidence="3">Belongs to the cytochrome P450 family.</text>
</comment>
<protein>
    <recommendedName>
        <fullName evidence="11">lanosterol synthase</fullName>
        <ecNumber evidence="11">5.4.99.7</ecNumber>
    </recommendedName>
</protein>
<evidence type="ECO:0000313" key="15">
    <source>
        <dbReference type="EMBL" id="KAH0545199.1"/>
    </source>
</evidence>
<keyword evidence="9" id="KW-0443">Lipid metabolism</keyword>
<dbReference type="GO" id="GO:0006696">
    <property type="term" value="P:ergosterol biosynthetic process"/>
    <property type="evidence" value="ECO:0007669"/>
    <property type="project" value="TreeGrafter"/>
</dbReference>
<dbReference type="SFLD" id="SFLDG01016">
    <property type="entry name" value="Prenyltransferase_Like_2"/>
    <property type="match status" value="1"/>
</dbReference>
<dbReference type="Proteomes" id="UP000698800">
    <property type="component" value="Unassembled WGS sequence"/>
</dbReference>
<dbReference type="Pfam" id="PF13243">
    <property type="entry name" value="SQHop_cyclase_C"/>
    <property type="match status" value="1"/>
</dbReference>
<dbReference type="CDD" id="cd02892">
    <property type="entry name" value="SQCY_1"/>
    <property type="match status" value="1"/>
</dbReference>
<sequence>MINHPTTGVPATDRARWRLDVNEGTHRWHYVSKEMSEQRPLSDAEKHFLGFETRLQLQDGHWGCDFSGPSFLLPGMILAMYITESEIPPEWSTEMMRYISRHVNKDGGWGMHVEGKSTLFATALYYVSLRILGMQAEHPLALKARKLILSLGGACGVPQWGKFWLAALNLYSWEGVNPVLPELWLLPDWIPLHPWRWWVQCRVVYLPVSYLYSNRSAMPLNPLLMSLREEIYLQPYNSIDFRAHTNTVAASDLTQPHTQVLRLFTEAMNWWESYLRPAWIQRRANDLVRSLILREDENTSYGCVAAVSKAFHMVAVYFSDGPKSPRVARHREKIADFFWVGTDGLACCGSNGVQVWDTAFSIQAAAGAGVAQEPAFKGAMERALEFLDVSQLRGNLQDPYRQPRAGGWPFSTRDNGYIVSDCAAEAMSSVILLQEECGFMKVISEDRLCDCVDSLLLMQNADGGFASYEISRGPSVLELLNPAEVFDRVMIEYSYPECTAAVLKSLCRFRHHFPWYRAADIQAAISRARDFILLSQLPDGSWYGSWAVCFTYATWFAVEAMATVGETWGTSRNVRSACIWLLERQMVDGGWGEHHTSCERKEYVPHEKSQVVNTAWSVMALMHAKYPDRGPIERGLQLILSRQQRNGEWLQEGIEGVFNRTWTASPHGRPLRVRLGPIHTYVITGSRNVQTFFRSARELDFEFFIISVSVKVWRMPSRDAKKLEEDSSGPAAQSLGGVGEGGRIFMKLRDIYHSNFLHTRRVSQLLDRWIASYVAALDHPHGMPLPQSWGHHEWTTLPIYKFVRVQMLIATTMSLAGPQFLEECPTFGRDIWDFDEMFVTLLSGTPRFLCRQGWDARDRILAATKRWLRRAWAEYDWQDEKRQSLDWESSFGHRLMREREQALKSYGISLEGRASLQAGLIWGASTNAIPAACWMLIHTLSDTDLYRRVREEITTADIIGESDVAPRIDMDRLASLPLLQSVYLECLRLYMSVPIPRRLRNDMEVDGYNLSAGNYILIPSHLAHTDEHVWSVPPGHHHHSATTFYPDRFLHRTMDETTRPAPGHFFPYGGGLNLCPGRLIGKQETLAAVALLLATFDFEFVAYLDKKGRTTPRGPDRFDFDTCESRGMITPVLDVLVRARRRRRRLVGKTE</sequence>
<keyword evidence="12" id="KW-0349">Heme</keyword>
<evidence type="ECO:0000256" key="10">
    <source>
        <dbReference type="ARBA" id="ARBA00023235"/>
    </source>
</evidence>
<dbReference type="GO" id="GO:0005506">
    <property type="term" value="F:iron ion binding"/>
    <property type="evidence" value="ECO:0007669"/>
    <property type="project" value="InterPro"/>
</dbReference>
<dbReference type="Gene3D" id="1.50.10.20">
    <property type="match status" value="2"/>
</dbReference>
<dbReference type="PANTHER" id="PTHR11764:SF20">
    <property type="entry name" value="LANOSTEROL SYNTHASE"/>
    <property type="match status" value="1"/>
</dbReference>
<dbReference type="AlphaFoldDB" id="A0A9P8I8I3"/>
<comment type="caution">
    <text evidence="15">The sequence shown here is derived from an EMBL/GenBank/DDBJ whole genome shotgun (WGS) entry which is preliminary data.</text>
</comment>
<dbReference type="GO" id="GO:0016705">
    <property type="term" value="F:oxidoreductase activity, acting on paired donors, with incorporation or reduction of molecular oxygen"/>
    <property type="evidence" value="ECO:0007669"/>
    <property type="project" value="InterPro"/>
</dbReference>
<evidence type="ECO:0000313" key="16">
    <source>
        <dbReference type="Proteomes" id="UP000698800"/>
    </source>
</evidence>
<dbReference type="FunFam" id="1.50.10.20:FF:000002">
    <property type="entry name" value="Terpene cyclase/mutase family member"/>
    <property type="match status" value="1"/>
</dbReference>
<feature type="domain" description="Squalene cyclase C-terminal" evidence="13">
    <location>
        <begin position="355"/>
        <end position="656"/>
    </location>
</feature>
<dbReference type="InterPro" id="IPR032697">
    <property type="entry name" value="SQ_cyclase_N"/>
</dbReference>
<dbReference type="GO" id="GO:0020037">
    <property type="term" value="F:heme binding"/>
    <property type="evidence" value="ECO:0007669"/>
    <property type="project" value="InterPro"/>
</dbReference>
<keyword evidence="10" id="KW-0413">Isomerase</keyword>
<dbReference type="GO" id="GO:0016104">
    <property type="term" value="P:triterpenoid biosynthetic process"/>
    <property type="evidence" value="ECO:0007669"/>
    <property type="project" value="InterPro"/>
</dbReference>
<dbReference type="PANTHER" id="PTHR11764">
    <property type="entry name" value="TERPENE CYCLASE/MUTASE FAMILY MEMBER"/>
    <property type="match status" value="1"/>
</dbReference>